<dbReference type="AlphaFoldDB" id="A0A1J4JW03"/>
<dbReference type="GO" id="GO:0000159">
    <property type="term" value="C:protein phosphatase type 2A complex"/>
    <property type="evidence" value="ECO:0007669"/>
    <property type="project" value="InterPro"/>
</dbReference>
<dbReference type="InterPro" id="IPR011989">
    <property type="entry name" value="ARM-like"/>
</dbReference>
<keyword evidence="3" id="KW-1185">Reference proteome</keyword>
<comment type="caution">
    <text evidence="2">The sequence shown here is derived from an EMBL/GenBank/DDBJ whole genome shotgun (WGS) entry which is preliminary data.</text>
</comment>
<reference evidence="2" key="1">
    <citation type="submission" date="2016-10" db="EMBL/GenBank/DDBJ databases">
        <authorList>
            <person name="Benchimol M."/>
            <person name="Almeida L.G."/>
            <person name="Vasconcelos A.T."/>
            <person name="Perreira-Neves A."/>
            <person name="Rosa I.A."/>
            <person name="Tasca T."/>
            <person name="Bogo M.R."/>
            <person name="de Souza W."/>
        </authorList>
    </citation>
    <scope>NUCLEOTIDE SEQUENCE [LARGE SCALE GENOMIC DNA]</scope>
    <source>
        <strain evidence="2">K</strain>
    </source>
</reference>
<dbReference type="FunFam" id="1.25.10.10:FF:000331">
    <property type="entry name" value="Phosphoprotein phosphatase, putative"/>
    <property type="match status" value="1"/>
</dbReference>
<dbReference type="GeneID" id="94841397"/>
<proteinExistence type="predicted"/>
<dbReference type="PANTHER" id="PTHR10257">
    <property type="entry name" value="SERINE/THREONINE PROTEIN PHOSPHATASE 2A PP2A REGULATORY SUBUNIT B"/>
    <property type="match status" value="1"/>
</dbReference>
<dbReference type="EMBL" id="MLAK01000831">
    <property type="protein sequence ID" value="OHT03311.1"/>
    <property type="molecule type" value="Genomic_DNA"/>
</dbReference>
<name>A0A1J4JW03_9EUKA</name>
<dbReference type="Pfam" id="PF01603">
    <property type="entry name" value="B56"/>
    <property type="match status" value="1"/>
</dbReference>
<dbReference type="GO" id="GO:0019888">
    <property type="term" value="F:protein phosphatase regulator activity"/>
    <property type="evidence" value="ECO:0007669"/>
    <property type="project" value="InterPro"/>
</dbReference>
<dbReference type="VEuPathDB" id="TrichDB:TRFO_29284"/>
<evidence type="ECO:0000313" key="2">
    <source>
        <dbReference type="EMBL" id="OHT03311.1"/>
    </source>
</evidence>
<dbReference type="InterPro" id="IPR002554">
    <property type="entry name" value="PP2A_B56"/>
</dbReference>
<dbReference type="RefSeq" id="XP_068356447.1">
    <property type="nucleotide sequence ID" value="XM_068506693.1"/>
</dbReference>
<evidence type="ECO:0000256" key="1">
    <source>
        <dbReference type="SAM" id="MobiDB-lite"/>
    </source>
</evidence>
<dbReference type="PANTHER" id="PTHR10257:SF3">
    <property type="entry name" value="SERINE_THREONINE-PROTEIN PHOSPHATASE 2A 56 KDA REGULATORY SUBUNIT GAMMA ISOFORM"/>
    <property type="match status" value="1"/>
</dbReference>
<accession>A0A1J4JW03</accession>
<sequence>MCKLENLSKTYIVRMKNSQITFIYLVSLIFEKLKTESFMISSNSNAKLLSRYSDKRGSALSVTKRSNSSTALQKIAYHTARVATLEPIKEATSSPEPKRSADDIIDEQGIPNTLMTVQQVKQKHHHDIQVPQLQPLPQNIDSSAFPLIEKKLELCSILPDFTDVDADKLAKNTKTMTLKELMNVFNSPVVVPILSPAIISKFFDMIKANLNRGLPAIPKKYLCFDDEPPLVDIAWPHLSLVYTVLQKFQEISPKNENFNDDFVNLLLNLLHAPDINERDKVVEIFIKYLDTYPDKEPYIFKRIGYFLIGYKEKVYDPFCVIPCLRIFLTRFKLNSPPITNNSSNNNNKPPPVVNEKHLAFFKQSILPLYSSQHIFSYYPLLTETFDFFIKQDISMCTFIFRTVVKGFPEARPSKQILFIQMLNFLVERTDPSDFEKIAVKLFTLYARCSQSCHYKVVDASFQIWGNVSIIPKILDNTSVIYPIVYANFNRTMKEHWSNRAQNAALNTLKSMHDTDPFMFDELNQNTQKKGNIMPEKDNAALQLHKNWAMVARTAAKVDRNVNLVRILADIQIKFNSNNNDMVAKKPPNRPIAKTNSNASPAPKIVSPGNTKSRFPNF</sequence>
<dbReference type="Proteomes" id="UP000179807">
    <property type="component" value="Unassembled WGS sequence"/>
</dbReference>
<protein>
    <submittedName>
        <fullName evidence="2">Phosphoprotein phosphatase</fullName>
    </submittedName>
</protein>
<dbReference type="GO" id="GO:0007165">
    <property type="term" value="P:signal transduction"/>
    <property type="evidence" value="ECO:0007669"/>
    <property type="project" value="InterPro"/>
</dbReference>
<feature type="region of interest" description="Disordered" evidence="1">
    <location>
        <begin position="580"/>
        <end position="617"/>
    </location>
</feature>
<feature type="compositionally biased region" description="Polar residues" evidence="1">
    <location>
        <begin position="607"/>
        <end position="617"/>
    </location>
</feature>
<evidence type="ECO:0000313" key="3">
    <source>
        <dbReference type="Proteomes" id="UP000179807"/>
    </source>
</evidence>
<dbReference type="SUPFAM" id="SSF48371">
    <property type="entry name" value="ARM repeat"/>
    <property type="match status" value="1"/>
</dbReference>
<dbReference type="InterPro" id="IPR016024">
    <property type="entry name" value="ARM-type_fold"/>
</dbReference>
<organism evidence="2 3">
    <name type="scientific">Tritrichomonas foetus</name>
    <dbReference type="NCBI Taxonomy" id="1144522"/>
    <lineage>
        <taxon>Eukaryota</taxon>
        <taxon>Metamonada</taxon>
        <taxon>Parabasalia</taxon>
        <taxon>Tritrichomonadida</taxon>
        <taxon>Tritrichomonadidae</taxon>
        <taxon>Tritrichomonas</taxon>
    </lineage>
</organism>
<gene>
    <name evidence="2" type="ORF">TRFO_29284</name>
</gene>
<dbReference type="Gene3D" id="1.25.10.10">
    <property type="entry name" value="Leucine-rich Repeat Variant"/>
    <property type="match status" value="1"/>
</dbReference>
<dbReference type="OrthoDB" id="10264446at2759"/>